<accession>A0A370UCU5</accession>
<name>A0A370UCU5_9GAMM</name>
<sequence length="217" mass="25050">MNYTELKARHRSERENYASNALSLRLHRALSWLNKAEQVEDDDSKFIFLWIAFNSAYAQESGQKHYDTERDRYIAFIERLVSLDSEQKLYNLVWTQYSSNIRSILNNQFILADYWRYQSGDIEESAWIEAKNKATKAAHTALANNDTTTVLSIILSRLYVLRNQIMHGGATYGSGANRQQLADCSALMFDIVPLFIELMMAGQHQVWGDAAYPLIEH</sequence>
<dbReference type="EMBL" id="QKRA01000001">
    <property type="protein sequence ID" value="RDL45505.1"/>
    <property type="molecule type" value="Genomic_DNA"/>
</dbReference>
<dbReference type="AlphaFoldDB" id="A0A370UCU5"/>
<evidence type="ECO:0000313" key="1">
    <source>
        <dbReference type="EMBL" id="RDL45505.1"/>
    </source>
</evidence>
<proteinExistence type="predicted"/>
<dbReference type="OrthoDB" id="1425096at2"/>
<comment type="caution">
    <text evidence="1">The sequence shown here is derived from an EMBL/GenBank/DDBJ whole genome shotgun (WGS) entry which is preliminary data.</text>
</comment>
<evidence type="ECO:0000313" key="2">
    <source>
        <dbReference type="Proteomes" id="UP000254326"/>
    </source>
</evidence>
<gene>
    <name evidence="1" type="ORF">DN730_00170</name>
</gene>
<keyword evidence="2" id="KW-1185">Reference proteome</keyword>
<reference evidence="1 2" key="1">
    <citation type="submission" date="2018-06" db="EMBL/GenBank/DDBJ databases">
        <title>Marinomonas sp. YLB-05 draft genome sequence.</title>
        <authorList>
            <person name="Yu L."/>
            <person name="Tang X."/>
        </authorList>
    </citation>
    <scope>NUCLEOTIDE SEQUENCE [LARGE SCALE GENOMIC DNA]</scope>
    <source>
        <strain evidence="1 2">YLB-05</strain>
    </source>
</reference>
<dbReference type="RefSeq" id="WP_115466095.1">
    <property type="nucleotide sequence ID" value="NZ_QKRA01000001.1"/>
</dbReference>
<dbReference type="Proteomes" id="UP000254326">
    <property type="component" value="Unassembled WGS sequence"/>
</dbReference>
<organism evidence="1 2">
    <name type="scientific">Marinomonas piezotolerans</name>
    <dbReference type="NCBI Taxonomy" id="2213058"/>
    <lineage>
        <taxon>Bacteria</taxon>
        <taxon>Pseudomonadati</taxon>
        <taxon>Pseudomonadota</taxon>
        <taxon>Gammaproteobacteria</taxon>
        <taxon>Oceanospirillales</taxon>
        <taxon>Oceanospirillaceae</taxon>
        <taxon>Marinomonas</taxon>
    </lineage>
</organism>
<protein>
    <submittedName>
        <fullName evidence="1">Uncharacterized protein</fullName>
    </submittedName>
</protein>